<organism evidence="1 2">
    <name type="scientific">Actinobacillus ureae ATCC 25976</name>
    <dbReference type="NCBI Taxonomy" id="887324"/>
    <lineage>
        <taxon>Bacteria</taxon>
        <taxon>Pseudomonadati</taxon>
        <taxon>Pseudomonadota</taxon>
        <taxon>Gammaproteobacteria</taxon>
        <taxon>Pasteurellales</taxon>
        <taxon>Pasteurellaceae</taxon>
        <taxon>Actinobacillus</taxon>
    </lineage>
</organism>
<reference evidence="1 2" key="1">
    <citation type="submission" date="2011-01" db="EMBL/GenBank/DDBJ databases">
        <authorList>
            <person name="Muzny D."/>
            <person name="Qin X."/>
            <person name="Deng J."/>
            <person name="Jiang H."/>
            <person name="Liu Y."/>
            <person name="Qu J."/>
            <person name="Song X.-Z."/>
            <person name="Zhang L."/>
            <person name="Thornton R."/>
            <person name="Coyle M."/>
            <person name="Francisco L."/>
            <person name="Jackson L."/>
            <person name="Javaid M."/>
            <person name="Korchina V."/>
            <person name="Kovar C."/>
            <person name="Mata R."/>
            <person name="Mathew T."/>
            <person name="Ngo R."/>
            <person name="Nguyen L."/>
            <person name="Nguyen N."/>
            <person name="Okwuonu G."/>
            <person name="Ongeri F."/>
            <person name="Pham C."/>
            <person name="Simmons D."/>
            <person name="Wilczek-Boney K."/>
            <person name="Hale W."/>
            <person name="Jakkamsetti A."/>
            <person name="Pham P."/>
            <person name="Ruth R."/>
            <person name="San Lucas F."/>
            <person name="Warren J."/>
            <person name="Zhang J."/>
            <person name="Zhao Z."/>
            <person name="Zhou C."/>
            <person name="Zhu D."/>
            <person name="Lee S."/>
            <person name="Bess C."/>
            <person name="Blankenburg K."/>
            <person name="Forbes L."/>
            <person name="Fu Q."/>
            <person name="Gubbala S."/>
            <person name="Hirani K."/>
            <person name="Jayaseelan J.C."/>
            <person name="Lara F."/>
            <person name="Munidasa M."/>
            <person name="Palculict T."/>
            <person name="Patil S."/>
            <person name="Pu L.-L."/>
            <person name="Saada N."/>
            <person name="Tang L."/>
            <person name="Weissenberger G."/>
            <person name="Zhu Y."/>
            <person name="Hemphill L."/>
            <person name="Shang Y."/>
            <person name="Youmans B."/>
            <person name="Ayvaz T."/>
            <person name="Ross M."/>
            <person name="Santibanez J."/>
            <person name="Aqrawi P."/>
            <person name="Gross S."/>
            <person name="Joshi V."/>
            <person name="Fowler G."/>
            <person name="Nazareth L."/>
            <person name="Reid J."/>
            <person name="Worley K."/>
            <person name="Petrosino J."/>
            <person name="Highlander S."/>
            <person name="Gibbs R."/>
        </authorList>
    </citation>
    <scope>NUCLEOTIDE SEQUENCE [LARGE SCALE GENOMIC DNA]</scope>
    <source>
        <strain evidence="1 2">ATCC 25976</strain>
    </source>
</reference>
<dbReference type="EMBL" id="AEVG01000035">
    <property type="protein sequence ID" value="EFX92408.1"/>
    <property type="molecule type" value="Genomic_DNA"/>
</dbReference>
<dbReference type="RefSeq" id="WP_005621974.1">
    <property type="nucleotide sequence ID" value="NZ_GL831080.1"/>
</dbReference>
<accession>E8KFC3</accession>
<evidence type="ECO:0008006" key="3">
    <source>
        <dbReference type="Google" id="ProtNLM"/>
    </source>
</evidence>
<dbReference type="HOGENOM" id="CLU_1187913_0_0_6"/>
<gene>
    <name evidence="1" type="ORF">HMPREF0027_0540</name>
</gene>
<sequence>MFANEIYVSDFDYFVGNSERLLAYSGKSVIRYDYTGIENLQLSSHYHFPEKTDSFPRQSNRKLKDGVGIAGLYDTSLNDRQAFSIGAAYSYVNYLDRTNQRASQEGAQLSLLLFSKNWLFGLDTGLRYRKQPNLFEDEKLFLIKSGIRYAYSDQGSVYTNCAYSVAKRQNLTLEEEIDRIARRSAVFGTDYSVHQNVSAYLEAGYAYDLAYSGGNKLEQGIEKIIASSLEIYW</sequence>
<dbReference type="SUPFAM" id="SSF56935">
    <property type="entry name" value="Porins"/>
    <property type="match status" value="1"/>
</dbReference>
<proteinExistence type="predicted"/>
<dbReference type="Proteomes" id="UP000005467">
    <property type="component" value="Unassembled WGS sequence"/>
</dbReference>
<dbReference type="AlphaFoldDB" id="E8KFC3"/>
<name>E8KFC3_9PAST</name>
<evidence type="ECO:0000313" key="2">
    <source>
        <dbReference type="Proteomes" id="UP000005467"/>
    </source>
</evidence>
<comment type="caution">
    <text evidence="1">The sequence shown here is derived from an EMBL/GenBank/DDBJ whole genome shotgun (WGS) entry which is preliminary data.</text>
</comment>
<keyword evidence="2" id="KW-1185">Reference proteome</keyword>
<protein>
    <recommendedName>
        <fullName evidence="3">Autotransporter domain-containing protein</fullName>
    </recommendedName>
</protein>
<evidence type="ECO:0000313" key="1">
    <source>
        <dbReference type="EMBL" id="EFX92408.1"/>
    </source>
</evidence>